<dbReference type="PANTHER" id="PTHR34290:SF2">
    <property type="entry name" value="OS04G0668800 PROTEIN"/>
    <property type="match status" value="1"/>
</dbReference>
<comment type="caution">
    <text evidence="3">The sequence shown here is derived from an EMBL/GenBank/DDBJ whole genome shotgun (WGS) entry which is preliminary data.</text>
</comment>
<dbReference type="AlphaFoldDB" id="A0A2V0PMI0"/>
<dbReference type="GO" id="GO:0015035">
    <property type="term" value="F:protein-disulfide reductase activity"/>
    <property type="evidence" value="ECO:0007669"/>
    <property type="project" value="InterPro"/>
</dbReference>
<name>A0A2V0PMI0_9CHLO</name>
<dbReference type="InterPro" id="IPR000644">
    <property type="entry name" value="CBS_dom"/>
</dbReference>
<evidence type="ECO:0000313" key="4">
    <source>
        <dbReference type="Proteomes" id="UP000247498"/>
    </source>
</evidence>
<dbReference type="Pfam" id="PF04134">
    <property type="entry name" value="DCC1-like"/>
    <property type="match status" value="1"/>
</dbReference>
<dbReference type="InParanoid" id="A0A2V0PMI0"/>
<evidence type="ECO:0000259" key="2">
    <source>
        <dbReference type="PROSITE" id="PS51371"/>
    </source>
</evidence>
<keyword evidence="1" id="KW-0129">CBS domain</keyword>
<dbReference type="InterPro" id="IPR007263">
    <property type="entry name" value="DCC1-like"/>
</dbReference>
<dbReference type="Gene3D" id="3.10.580.10">
    <property type="entry name" value="CBS-domain"/>
    <property type="match status" value="1"/>
</dbReference>
<dbReference type="STRING" id="307507.A0A2V0PMI0"/>
<organism evidence="3 4">
    <name type="scientific">Raphidocelis subcapitata</name>
    <dbReference type="NCBI Taxonomy" id="307507"/>
    <lineage>
        <taxon>Eukaryota</taxon>
        <taxon>Viridiplantae</taxon>
        <taxon>Chlorophyta</taxon>
        <taxon>core chlorophytes</taxon>
        <taxon>Chlorophyceae</taxon>
        <taxon>CS clade</taxon>
        <taxon>Sphaeropleales</taxon>
        <taxon>Selenastraceae</taxon>
        <taxon>Raphidocelis</taxon>
    </lineage>
</organism>
<reference evidence="3 4" key="1">
    <citation type="journal article" date="2018" name="Sci. Rep.">
        <title>Raphidocelis subcapitata (=Pseudokirchneriella subcapitata) provides an insight into genome evolution and environmental adaptations in the Sphaeropleales.</title>
        <authorList>
            <person name="Suzuki S."/>
            <person name="Yamaguchi H."/>
            <person name="Nakajima N."/>
            <person name="Kawachi M."/>
        </authorList>
    </citation>
    <scope>NUCLEOTIDE SEQUENCE [LARGE SCALE GENOMIC DNA]</scope>
    <source>
        <strain evidence="3 4">NIES-35</strain>
    </source>
</reference>
<dbReference type="SMART" id="SM00116">
    <property type="entry name" value="CBS"/>
    <property type="match status" value="2"/>
</dbReference>
<sequence>MQQLGLPRASGSCAARQHAGRVSALQPARRVAARRVVAPRTRSVTVSVAAPREAKPANDPLGLDYNSLLSSETTCPHGCVDAIMRGIPSHGESVLSATPGETLQAIIPRLKKVTGLPVVGATGKVVGVISRKDIIQLRQSGGSLQEKVKSHMTAPAITITADTPVKDAGALMLKQKIRRLPVVDGEGRPLGIVSRSDIFAPLMKESYQEYQNKEVEAVVSGAGITMNWDIKYLYDGECSMCLTLKGVLERNDRDARIRFVDISDIDYDPMANMGVEFEDAMQTIHAIRPGGAVLQGTDALHELFGTVGLGWVVSVMESPLVSKLVEWLYEFLSKNRIKISGAMDALIAAKRVSMAKAGVEVCGDVDGGCEIEWSTLDEGDDAVSHV</sequence>
<evidence type="ECO:0000256" key="1">
    <source>
        <dbReference type="PROSITE-ProRule" id="PRU00703"/>
    </source>
</evidence>
<dbReference type="Pfam" id="PF00571">
    <property type="entry name" value="CBS"/>
    <property type="match status" value="2"/>
</dbReference>
<keyword evidence="4" id="KW-1185">Reference proteome</keyword>
<dbReference type="OrthoDB" id="418595at2759"/>
<dbReference type="EMBL" id="BDRX01000208">
    <property type="protein sequence ID" value="GBG00293.1"/>
    <property type="molecule type" value="Genomic_DNA"/>
</dbReference>
<accession>A0A2V0PMI0</accession>
<dbReference type="InterPro" id="IPR046342">
    <property type="entry name" value="CBS_dom_sf"/>
</dbReference>
<gene>
    <name evidence="3" type="ORF">Rsub_13045</name>
</gene>
<proteinExistence type="predicted"/>
<feature type="domain" description="CBS" evidence="2">
    <location>
        <begin position="152"/>
        <end position="209"/>
    </location>
</feature>
<dbReference type="SUPFAM" id="SSF54631">
    <property type="entry name" value="CBS-domain pair"/>
    <property type="match status" value="1"/>
</dbReference>
<feature type="domain" description="CBS" evidence="2">
    <location>
        <begin position="83"/>
        <end position="144"/>
    </location>
</feature>
<dbReference type="PROSITE" id="PS51371">
    <property type="entry name" value="CBS"/>
    <property type="match status" value="2"/>
</dbReference>
<protein>
    <submittedName>
        <fullName evidence="3">Thiol-disulfide oxidoreductase</fullName>
    </submittedName>
</protein>
<dbReference type="Proteomes" id="UP000247498">
    <property type="component" value="Unassembled WGS sequence"/>
</dbReference>
<evidence type="ECO:0000313" key="3">
    <source>
        <dbReference type="EMBL" id="GBG00293.1"/>
    </source>
</evidence>
<dbReference type="InterPro" id="IPR044691">
    <property type="entry name" value="DCC1_Trx"/>
</dbReference>
<dbReference type="PANTHER" id="PTHR34290">
    <property type="entry name" value="SI:CH73-390P7.2"/>
    <property type="match status" value="1"/>
</dbReference>